<feature type="region of interest" description="Disordered" evidence="2">
    <location>
        <begin position="113"/>
        <end position="184"/>
    </location>
</feature>
<accession>M7U4X3</accession>
<evidence type="ECO:0000313" key="4">
    <source>
        <dbReference type="EMBL" id="EMR88689.1"/>
    </source>
</evidence>
<dbReference type="Gene3D" id="4.10.240.10">
    <property type="entry name" value="Zn(2)-C6 fungal-type DNA-binding domain"/>
    <property type="match status" value="1"/>
</dbReference>
<name>M7U4X3_BOTF1</name>
<keyword evidence="1" id="KW-0539">Nucleus</keyword>
<proteinExistence type="predicted"/>
<reference evidence="5" key="1">
    <citation type="journal article" date="2013" name="Genome Announc.">
        <title>Draft genome sequence of Botrytis cinerea BcDW1, inoculum for noble rot of grape berries.</title>
        <authorList>
            <person name="Blanco-Ulate B."/>
            <person name="Allen G."/>
            <person name="Powell A.L."/>
            <person name="Cantu D."/>
        </authorList>
    </citation>
    <scope>NUCLEOTIDE SEQUENCE [LARGE SCALE GENOMIC DNA]</scope>
    <source>
        <strain evidence="5">BcDW1</strain>
    </source>
</reference>
<protein>
    <submittedName>
        <fullName evidence="4">Putative transcription factor cys6 protein</fullName>
    </submittedName>
</protein>
<dbReference type="SUPFAM" id="SSF57701">
    <property type="entry name" value="Zn2/Cys6 DNA-binding domain"/>
    <property type="match status" value="1"/>
</dbReference>
<evidence type="ECO:0000256" key="2">
    <source>
        <dbReference type="SAM" id="MobiDB-lite"/>
    </source>
</evidence>
<evidence type="ECO:0000259" key="3">
    <source>
        <dbReference type="PROSITE" id="PS50048"/>
    </source>
</evidence>
<gene>
    <name evidence="4" type="ORF">BcDW1_2636</name>
</gene>
<dbReference type="CDD" id="cd00067">
    <property type="entry name" value="GAL4"/>
    <property type="match status" value="1"/>
</dbReference>
<dbReference type="AlphaFoldDB" id="M7U4X3"/>
<organism evidence="4 5">
    <name type="scientific">Botryotinia fuckeliana (strain BcDW1)</name>
    <name type="common">Noble rot fungus</name>
    <name type="synonym">Botrytis cinerea</name>
    <dbReference type="NCBI Taxonomy" id="1290391"/>
    <lineage>
        <taxon>Eukaryota</taxon>
        <taxon>Fungi</taxon>
        <taxon>Dikarya</taxon>
        <taxon>Ascomycota</taxon>
        <taxon>Pezizomycotina</taxon>
        <taxon>Leotiomycetes</taxon>
        <taxon>Helotiales</taxon>
        <taxon>Sclerotiniaceae</taxon>
        <taxon>Botrytis</taxon>
    </lineage>
</organism>
<dbReference type="HOGENOM" id="CLU_528898_0_0_1"/>
<evidence type="ECO:0000313" key="5">
    <source>
        <dbReference type="Proteomes" id="UP000012045"/>
    </source>
</evidence>
<evidence type="ECO:0000256" key="1">
    <source>
        <dbReference type="ARBA" id="ARBA00023242"/>
    </source>
</evidence>
<feature type="compositionally biased region" description="Basic and acidic residues" evidence="2">
    <location>
        <begin position="143"/>
        <end position="154"/>
    </location>
</feature>
<feature type="region of interest" description="Disordered" evidence="2">
    <location>
        <begin position="296"/>
        <end position="331"/>
    </location>
</feature>
<dbReference type="GO" id="GO:0000981">
    <property type="term" value="F:DNA-binding transcription factor activity, RNA polymerase II-specific"/>
    <property type="evidence" value="ECO:0007669"/>
    <property type="project" value="InterPro"/>
</dbReference>
<feature type="compositionally biased region" description="Basic and acidic residues" evidence="2">
    <location>
        <begin position="122"/>
        <end position="131"/>
    </location>
</feature>
<dbReference type="Proteomes" id="UP000012045">
    <property type="component" value="Unassembled WGS sequence"/>
</dbReference>
<dbReference type="InterPro" id="IPR001138">
    <property type="entry name" value="Zn2Cys6_DnaBD"/>
</dbReference>
<sequence>MIYKLKKNLSLSLKCCSPWISVFSIFKIGQTDKPNRTDDMYGTLSFGNGSKSKRSSAEFHTFSAFHRRRLRQPACDECRTARVKCRGDPDSENLKCARCQGTNRACTYNSASCWSRNSHSGKPTEPRETKRTASVTVEGNEDENGKENGKESEKGNSLTPSIPESASSASPTPTPQGPTAPQDTHTRWWESQYEPLDLFFDQDPATDKAIDGSPNLVPPNRVDADVSSASVDDKDGVLHLLDLELVSKSEHNAPHYYDFSAPGNEFRPNFSLPTPSLSSTPTRTPSLVWSTMIRHNEHPKSPSLSSDVQLDPPATLQPKHHTQDDTTKPLSSTGFSDLIDVMRFAKNSSPSGSATLTPSACTCLQDLTATLFSLRRRPEKAQVDQFLVLFTQAMCKWEAVETCTSARHISQSLALLMLMNIQELLALLLDASSSVNAADSPSGGRDSSLAINIGTFTVENEADQKIIAQMLLAVRMKELYSFITRMSAQIKLAGFDDICMDYFHQTEIVRRAVTS</sequence>
<dbReference type="PROSITE" id="PS50048">
    <property type="entry name" value="ZN2_CY6_FUNGAL_2"/>
    <property type="match status" value="1"/>
</dbReference>
<dbReference type="GO" id="GO:0008270">
    <property type="term" value="F:zinc ion binding"/>
    <property type="evidence" value="ECO:0007669"/>
    <property type="project" value="InterPro"/>
</dbReference>
<feature type="compositionally biased region" description="Low complexity" evidence="2">
    <location>
        <begin position="155"/>
        <end position="171"/>
    </location>
</feature>
<dbReference type="OrthoDB" id="2740448at2759"/>
<dbReference type="InterPro" id="IPR036864">
    <property type="entry name" value="Zn2-C6_fun-type_DNA-bd_sf"/>
</dbReference>
<dbReference type="PROSITE" id="PS00463">
    <property type="entry name" value="ZN2_CY6_FUNGAL_1"/>
    <property type="match status" value="1"/>
</dbReference>
<feature type="region of interest" description="Disordered" evidence="2">
    <location>
        <begin position="203"/>
        <end position="228"/>
    </location>
</feature>
<dbReference type="EMBL" id="KB707776">
    <property type="protein sequence ID" value="EMR88689.1"/>
    <property type="molecule type" value="Genomic_DNA"/>
</dbReference>
<feature type="domain" description="Zn(2)-C6 fungal-type" evidence="3">
    <location>
        <begin position="74"/>
        <end position="108"/>
    </location>
</feature>